<organism evidence="4 5">
    <name type="scientific">Hymenobacter jeollabukensis</name>
    <dbReference type="NCBI Taxonomy" id="2025313"/>
    <lineage>
        <taxon>Bacteria</taxon>
        <taxon>Pseudomonadati</taxon>
        <taxon>Bacteroidota</taxon>
        <taxon>Cytophagia</taxon>
        <taxon>Cytophagales</taxon>
        <taxon>Hymenobacteraceae</taxon>
        <taxon>Hymenobacter</taxon>
    </lineage>
</organism>
<dbReference type="SUPFAM" id="SSF51735">
    <property type="entry name" value="NAD(P)-binding Rossmann-fold domains"/>
    <property type="match status" value="1"/>
</dbReference>
<keyword evidence="2" id="KW-0560">Oxidoreductase</keyword>
<comment type="caution">
    <text evidence="4">The sequence shown here is derived from an EMBL/GenBank/DDBJ whole genome shotgun (WGS) entry which is preliminary data.</text>
</comment>
<dbReference type="AlphaFoldDB" id="A0A5R8WRQ8"/>
<comment type="similarity">
    <text evidence="1">Belongs to the short-chain dehydrogenases/reductases (SDR) family.</text>
</comment>
<feature type="region of interest" description="Disordered" evidence="3">
    <location>
        <begin position="1"/>
        <end position="83"/>
    </location>
</feature>
<dbReference type="Proteomes" id="UP000305517">
    <property type="component" value="Unassembled WGS sequence"/>
</dbReference>
<sequence length="336" mass="36068">MAAKKSAAPKAAPARPAPKPADDPKAAAKPATPKAAAAKTKAPAPKREKRPTAAQMKEHAQKLPYPAKQADMKLQPDSNLSGYQPAGKLKGKIALITGADSGIGRAVALAFAMEGADVAVLYNENDVDAKETQRLVEGQKRRCLLLKLDVRDPEQCKQAVRRTTKELGGLNVLVNNAAFQMAQEKFEDIPEEQIRRTFDTNILGYIWLAQAAIPHLRKGDSIINTGSIVGLTGIPLLIDYASTKSAIHAFTKSLAQYLGERGIRVNCVVPGPVWTPNIPGTMPREEIEKFGHEVALKRPGQPEEIAPAYVLLASQDGSFMTGSLVHVTGGKMSSDQ</sequence>
<dbReference type="Gene3D" id="3.40.50.720">
    <property type="entry name" value="NAD(P)-binding Rossmann-like Domain"/>
    <property type="match status" value="1"/>
</dbReference>
<reference evidence="4 5" key="1">
    <citation type="submission" date="2019-05" db="EMBL/GenBank/DDBJ databases">
        <title>Hymenobacter edaphi sp. nov., isolated from abandoned arsenic-contaminated farmland soil.</title>
        <authorList>
            <person name="Nie L."/>
        </authorList>
    </citation>
    <scope>NUCLEOTIDE SEQUENCE [LARGE SCALE GENOMIC DNA]</scope>
    <source>
        <strain evidence="4 5">1-3-3-8</strain>
    </source>
</reference>
<dbReference type="PANTHER" id="PTHR48107:SF16">
    <property type="entry name" value="NADPH-DEPENDENT ALDEHYDE REDUCTASE 1, CHLOROPLASTIC"/>
    <property type="match status" value="1"/>
</dbReference>
<dbReference type="Pfam" id="PF13561">
    <property type="entry name" value="adh_short_C2"/>
    <property type="match status" value="1"/>
</dbReference>
<keyword evidence="5" id="KW-1185">Reference proteome</keyword>
<feature type="compositionally biased region" description="Low complexity" evidence="3">
    <location>
        <begin position="27"/>
        <end position="43"/>
    </location>
</feature>
<evidence type="ECO:0000313" key="4">
    <source>
        <dbReference type="EMBL" id="TLM93884.1"/>
    </source>
</evidence>
<dbReference type="OrthoDB" id="9804104at2"/>
<dbReference type="FunFam" id="3.40.50.720:FF:000084">
    <property type="entry name" value="Short-chain dehydrogenase reductase"/>
    <property type="match status" value="1"/>
</dbReference>
<dbReference type="InterPro" id="IPR036291">
    <property type="entry name" value="NAD(P)-bd_dom_sf"/>
</dbReference>
<dbReference type="EMBL" id="VAJM01000003">
    <property type="protein sequence ID" value="TLM93884.1"/>
    <property type="molecule type" value="Genomic_DNA"/>
</dbReference>
<dbReference type="PANTHER" id="PTHR48107">
    <property type="entry name" value="NADPH-DEPENDENT ALDEHYDE REDUCTASE-LIKE PROTEIN, CHLOROPLASTIC-RELATED"/>
    <property type="match status" value="1"/>
</dbReference>
<evidence type="ECO:0000256" key="1">
    <source>
        <dbReference type="ARBA" id="ARBA00006484"/>
    </source>
</evidence>
<evidence type="ECO:0000256" key="2">
    <source>
        <dbReference type="ARBA" id="ARBA00023002"/>
    </source>
</evidence>
<accession>A0A5R8WRQ8</accession>
<dbReference type="InterPro" id="IPR020904">
    <property type="entry name" value="Sc_DH/Rdtase_CS"/>
</dbReference>
<gene>
    <name evidence="4" type="ORF">FDY95_07560</name>
</gene>
<proteinExistence type="inferred from homology"/>
<name>A0A5R8WRQ8_9BACT</name>
<evidence type="ECO:0000256" key="3">
    <source>
        <dbReference type="SAM" id="MobiDB-lite"/>
    </source>
</evidence>
<dbReference type="PRINTS" id="PR00081">
    <property type="entry name" value="GDHRDH"/>
</dbReference>
<evidence type="ECO:0000313" key="5">
    <source>
        <dbReference type="Proteomes" id="UP000305517"/>
    </source>
</evidence>
<dbReference type="GO" id="GO:0016614">
    <property type="term" value="F:oxidoreductase activity, acting on CH-OH group of donors"/>
    <property type="evidence" value="ECO:0007669"/>
    <property type="project" value="UniProtKB-ARBA"/>
</dbReference>
<feature type="compositionally biased region" description="Low complexity" evidence="3">
    <location>
        <begin position="1"/>
        <end position="14"/>
    </location>
</feature>
<dbReference type="PRINTS" id="PR00080">
    <property type="entry name" value="SDRFAMILY"/>
</dbReference>
<dbReference type="PROSITE" id="PS00061">
    <property type="entry name" value="ADH_SHORT"/>
    <property type="match status" value="1"/>
</dbReference>
<dbReference type="InterPro" id="IPR002347">
    <property type="entry name" value="SDR_fam"/>
</dbReference>
<protein>
    <submittedName>
        <fullName evidence="4">SDR family oxidoreductase</fullName>
    </submittedName>
</protein>